<feature type="domain" description="ABC-2 type transporter transmembrane" evidence="6">
    <location>
        <begin position="5"/>
        <end position="110"/>
    </location>
</feature>
<name>A0A3P7IVE1_STRVU</name>
<evidence type="ECO:0000259" key="6">
    <source>
        <dbReference type="Pfam" id="PF12698"/>
    </source>
</evidence>
<evidence type="ECO:0000256" key="5">
    <source>
        <dbReference type="SAM" id="Phobius"/>
    </source>
</evidence>
<reference evidence="7 8" key="1">
    <citation type="submission" date="2018-11" db="EMBL/GenBank/DDBJ databases">
        <authorList>
            <consortium name="Pathogen Informatics"/>
        </authorList>
    </citation>
    <scope>NUCLEOTIDE SEQUENCE [LARGE SCALE GENOMIC DNA]</scope>
</reference>
<evidence type="ECO:0000313" key="8">
    <source>
        <dbReference type="Proteomes" id="UP000270094"/>
    </source>
</evidence>
<dbReference type="GO" id="GO:0140359">
    <property type="term" value="F:ABC-type transporter activity"/>
    <property type="evidence" value="ECO:0007669"/>
    <property type="project" value="InterPro"/>
</dbReference>
<feature type="transmembrane region" description="Helical" evidence="5">
    <location>
        <begin position="48"/>
        <end position="76"/>
    </location>
</feature>
<sequence>MQNNDVLIALFIVIALIFVPCSFVFLLVSERSSSALHLQEMAGLSPLLYWTVNYVFDIFMYMLTASCTLLVIYLLGTSVYSSAATIKAFAVLTVLFGISSIPLVYVVSSCNMQVNILPSAEHVAIEIQFSFFFSNASTAYIVLIMGSLFLSMFLLFTSFFLQVSCLFPFLLFGDTLTFFSYLVWSQRC</sequence>
<feature type="transmembrane region" description="Helical" evidence="5">
    <location>
        <begin position="88"/>
        <end position="108"/>
    </location>
</feature>
<dbReference type="Proteomes" id="UP000270094">
    <property type="component" value="Unassembled WGS sequence"/>
</dbReference>
<keyword evidence="4 5" id="KW-0472">Membrane</keyword>
<dbReference type="EMBL" id="UYYB01034348">
    <property type="protein sequence ID" value="VDM74136.1"/>
    <property type="molecule type" value="Genomic_DNA"/>
</dbReference>
<keyword evidence="8" id="KW-1185">Reference proteome</keyword>
<gene>
    <name evidence="7" type="ORF">SVUK_LOCUS9134</name>
</gene>
<dbReference type="AlphaFoldDB" id="A0A3P7IVE1"/>
<evidence type="ECO:0000313" key="7">
    <source>
        <dbReference type="EMBL" id="VDM74136.1"/>
    </source>
</evidence>
<evidence type="ECO:0000256" key="1">
    <source>
        <dbReference type="ARBA" id="ARBA00004141"/>
    </source>
</evidence>
<dbReference type="OrthoDB" id="8901165at2759"/>
<proteinExistence type="predicted"/>
<evidence type="ECO:0000256" key="3">
    <source>
        <dbReference type="ARBA" id="ARBA00022989"/>
    </source>
</evidence>
<feature type="transmembrane region" description="Helical" evidence="5">
    <location>
        <begin position="129"/>
        <end position="153"/>
    </location>
</feature>
<accession>A0A3P7IVE1</accession>
<keyword evidence="3 5" id="KW-1133">Transmembrane helix</keyword>
<dbReference type="InterPro" id="IPR013525">
    <property type="entry name" value="ABC2_TM"/>
</dbReference>
<evidence type="ECO:0000256" key="4">
    <source>
        <dbReference type="ARBA" id="ARBA00023136"/>
    </source>
</evidence>
<organism evidence="7 8">
    <name type="scientific">Strongylus vulgaris</name>
    <name type="common">Blood worm</name>
    <dbReference type="NCBI Taxonomy" id="40348"/>
    <lineage>
        <taxon>Eukaryota</taxon>
        <taxon>Metazoa</taxon>
        <taxon>Ecdysozoa</taxon>
        <taxon>Nematoda</taxon>
        <taxon>Chromadorea</taxon>
        <taxon>Rhabditida</taxon>
        <taxon>Rhabditina</taxon>
        <taxon>Rhabditomorpha</taxon>
        <taxon>Strongyloidea</taxon>
        <taxon>Strongylidae</taxon>
        <taxon>Strongylus</taxon>
    </lineage>
</organism>
<dbReference type="Pfam" id="PF12698">
    <property type="entry name" value="ABC2_membrane_3"/>
    <property type="match status" value="1"/>
</dbReference>
<feature type="transmembrane region" description="Helical" evidence="5">
    <location>
        <begin position="6"/>
        <end position="28"/>
    </location>
</feature>
<keyword evidence="2 5" id="KW-0812">Transmembrane</keyword>
<comment type="subcellular location">
    <subcellularLocation>
        <location evidence="1">Membrane</location>
        <topology evidence="1">Multi-pass membrane protein</topology>
    </subcellularLocation>
</comment>
<protein>
    <recommendedName>
        <fullName evidence="6">ABC-2 type transporter transmembrane domain-containing protein</fullName>
    </recommendedName>
</protein>
<feature type="transmembrane region" description="Helical" evidence="5">
    <location>
        <begin position="159"/>
        <end position="184"/>
    </location>
</feature>
<dbReference type="GO" id="GO:0016020">
    <property type="term" value="C:membrane"/>
    <property type="evidence" value="ECO:0007669"/>
    <property type="project" value="UniProtKB-SubCell"/>
</dbReference>
<evidence type="ECO:0000256" key="2">
    <source>
        <dbReference type="ARBA" id="ARBA00022692"/>
    </source>
</evidence>